<evidence type="ECO:0000313" key="11">
    <source>
        <dbReference type="EMBL" id="EZG46763.1"/>
    </source>
</evidence>
<comment type="caution">
    <text evidence="11">The sequence shown here is derived from an EMBL/GenBank/DDBJ whole genome shotgun (WGS) entry which is preliminary data.</text>
</comment>
<dbReference type="InterPro" id="IPR011009">
    <property type="entry name" value="Kinase-like_dom_sf"/>
</dbReference>
<dbReference type="GO" id="GO:0004691">
    <property type="term" value="F:cAMP-dependent protein kinase activity"/>
    <property type="evidence" value="ECO:0007669"/>
    <property type="project" value="UniProtKB-EC"/>
</dbReference>
<keyword evidence="2 11" id="KW-0808">Transferase</keyword>
<dbReference type="eggNOG" id="KOG0616">
    <property type="taxonomic scope" value="Eukaryota"/>
</dbReference>
<evidence type="ECO:0000256" key="1">
    <source>
        <dbReference type="ARBA" id="ARBA00022527"/>
    </source>
</evidence>
<evidence type="ECO:0000313" key="12">
    <source>
        <dbReference type="Proteomes" id="UP000019763"/>
    </source>
</evidence>
<organism evidence="11 12">
    <name type="scientific">Gregarina niphandrodes</name>
    <name type="common">Septate eugregarine</name>
    <dbReference type="NCBI Taxonomy" id="110365"/>
    <lineage>
        <taxon>Eukaryota</taxon>
        <taxon>Sar</taxon>
        <taxon>Alveolata</taxon>
        <taxon>Apicomplexa</taxon>
        <taxon>Conoidasida</taxon>
        <taxon>Gregarinasina</taxon>
        <taxon>Eugregarinorida</taxon>
        <taxon>Gregarinidae</taxon>
        <taxon>Gregarina</taxon>
    </lineage>
</organism>
<evidence type="ECO:0000256" key="5">
    <source>
        <dbReference type="ARBA" id="ARBA00022840"/>
    </source>
</evidence>
<protein>
    <submittedName>
        <fullName evidence="11">cAMP-dependent protein kinase catalytic subunit</fullName>
        <ecNumber evidence="11">2.7.11.11</ecNumber>
    </submittedName>
</protein>
<accession>A0A023B177</accession>
<dbReference type="Proteomes" id="UP000019763">
    <property type="component" value="Unassembled WGS sequence"/>
</dbReference>
<dbReference type="GO" id="GO:0005524">
    <property type="term" value="F:ATP binding"/>
    <property type="evidence" value="ECO:0007669"/>
    <property type="project" value="UniProtKB-UniRule"/>
</dbReference>
<dbReference type="PROSITE" id="PS00108">
    <property type="entry name" value="PROTEIN_KINASE_ST"/>
    <property type="match status" value="1"/>
</dbReference>
<dbReference type="OMA" id="NDPFFDW"/>
<feature type="domain" description="AGC-kinase C-terminal" evidence="10">
    <location>
        <begin position="310"/>
        <end position="361"/>
    </location>
</feature>
<feature type="region of interest" description="Disordered" evidence="8">
    <location>
        <begin position="14"/>
        <end position="40"/>
    </location>
</feature>
<keyword evidence="1 7" id="KW-0723">Serine/threonine-protein kinase</keyword>
<feature type="domain" description="Protein kinase" evidence="9">
    <location>
        <begin position="50"/>
        <end position="309"/>
    </location>
</feature>
<dbReference type="GO" id="GO:0005952">
    <property type="term" value="C:cAMP-dependent protein kinase complex"/>
    <property type="evidence" value="ECO:0007669"/>
    <property type="project" value="TreeGrafter"/>
</dbReference>
<dbReference type="AlphaFoldDB" id="A0A023B177"/>
<dbReference type="VEuPathDB" id="CryptoDB:GNI_133310"/>
<dbReference type="SUPFAM" id="SSF56112">
    <property type="entry name" value="Protein kinase-like (PK-like)"/>
    <property type="match status" value="1"/>
</dbReference>
<dbReference type="InterPro" id="IPR000719">
    <property type="entry name" value="Prot_kinase_dom"/>
</dbReference>
<evidence type="ECO:0000256" key="8">
    <source>
        <dbReference type="SAM" id="MobiDB-lite"/>
    </source>
</evidence>
<dbReference type="FunFam" id="3.30.200.20:FF:000042">
    <property type="entry name" value="Aurora kinase A"/>
    <property type="match status" value="1"/>
</dbReference>
<dbReference type="PANTHER" id="PTHR24353:SF37">
    <property type="entry name" value="CAMP-DEPENDENT PROTEIN KINASE CATALYTIC SUBUNIT PRKX"/>
    <property type="match status" value="1"/>
</dbReference>
<dbReference type="Gene3D" id="3.30.200.20">
    <property type="entry name" value="Phosphorylase Kinase, domain 1"/>
    <property type="match status" value="1"/>
</dbReference>
<dbReference type="PROSITE" id="PS51285">
    <property type="entry name" value="AGC_KINASE_CTER"/>
    <property type="match status" value="1"/>
</dbReference>
<dbReference type="EMBL" id="AFNH02000991">
    <property type="protein sequence ID" value="EZG46763.1"/>
    <property type="molecule type" value="Genomic_DNA"/>
</dbReference>
<dbReference type="SMART" id="SM00220">
    <property type="entry name" value="S_TKc"/>
    <property type="match status" value="1"/>
</dbReference>
<evidence type="ECO:0000256" key="3">
    <source>
        <dbReference type="ARBA" id="ARBA00022741"/>
    </source>
</evidence>
<name>A0A023B177_GRENI</name>
<proteinExistence type="inferred from homology"/>
<feature type="binding site" evidence="6">
    <location>
        <position position="84"/>
    </location>
    <ligand>
        <name>ATP</name>
        <dbReference type="ChEBI" id="CHEBI:30616"/>
    </ligand>
</feature>
<dbReference type="RefSeq" id="XP_011132272.1">
    <property type="nucleotide sequence ID" value="XM_011133970.1"/>
</dbReference>
<keyword evidence="5 6" id="KW-0067">ATP-binding</keyword>
<gene>
    <name evidence="11" type="ORF">GNI_133310</name>
</gene>
<comment type="similarity">
    <text evidence="7">Belongs to the protein kinase superfamily.</text>
</comment>
<dbReference type="GeneID" id="22914694"/>
<dbReference type="PROSITE" id="PS50011">
    <property type="entry name" value="PROTEIN_KINASE_DOM"/>
    <property type="match status" value="1"/>
</dbReference>
<evidence type="ECO:0000256" key="6">
    <source>
        <dbReference type="PROSITE-ProRule" id="PRU10141"/>
    </source>
</evidence>
<dbReference type="OrthoDB" id="63267at2759"/>
<reference evidence="11" key="1">
    <citation type="submission" date="2013-12" db="EMBL/GenBank/DDBJ databases">
        <authorList>
            <person name="Omoto C.K."/>
            <person name="Sibley D."/>
            <person name="Venepally P."/>
            <person name="Hadjithomas M."/>
            <person name="Karamycheva S."/>
            <person name="Brunk B."/>
            <person name="Roos D."/>
            <person name="Caler E."/>
            <person name="Lorenzi H."/>
        </authorList>
    </citation>
    <scope>NUCLEOTIDE SEQUENCE</scope>
</reference>
<evidence type="ECO:0000259" key="10">
    <source>
        <dbReference type="PROSITE" id="PS51285"/>
    </source>
</evidence>
<evidence type="ECO:0000259" key="9">
    <source>
        <dbReference type="PROSITE" id="PS50011"/>
    </source>
</evidence>
<dbReference type="GO" id="GO:0009653">
    <property type="term" value="P:anatomical structure morphogenesis"/>
    <property type="evidence" value="ECO:0007669"/>
    <property type="project" value="UniProtKB-ARBA"/>
</dbReference>
<keyword evidence="4 11" id="KW-0418">Kinase</keyword>
<dbReference type="EC" id="2.7.11.11" evidence="11"/>
<dbReference type="PANTHER" id="PTHR24353">
    <property type="entry name" value="CYCLIC NUCLEOTIDE-DEPENDENT PROTEIN KINASE"/>
    <property type="match status" value="1"/>
</dbReference>
<dbReference type="FunFam" id="1.10.510.10:FF:000005">
    <property type="entry name" value="cAMP-dependent protein kinase catalytic subunit alpha"/>
    <property type="match status" value="1"/>
</dbReference>
<dbReference type="InterPro" id="IPR017441">
    <property type="entry name" value="Protein_kinase_ATP_BS"/>
</dbReference>
<evidence type="ECO:0000256" key="7">
    <source>
        <dbReference type="RuleBase" id="RU000304"/>
    </source>
</evidence>
<dbReference type="InterPro" id="IPR008271">
    <property type="entry name" value="Ser/Thr_kinase_AS"/>
</dbReference>
<keyword evidence="3 6" id="KW-0547">Nucleotide-binding</keyword>
<dbReference type="CDD" id="cd05580">
    <property type="entry name" value="STKc_PKA_like"/>
    <property type="match status" value="1"/>
</dbReference>
<evidence type="ECO:0000256" key="2">
    <source>
        <dbReference type="ARBA" id="ARBA00022679"/>
    </source>
</evidence>
<evidence type="ECO:0000256" key="4">
    <source>
        <dbReference type="ARBA" id="ARBA00022777"/>
    </source>
</evidence>
<sequence>MPFKEGVKRMFQRFRSTDQDIEGTSSREARRPPKATCRSAEYDPYDPQNMKLVRTIGTGSYGRVFWARIKGPDGDLTAETVAVKRLTKSSLIKQKQVNHIRQEKSILAQLQHPMVVRLLNTFQDECYLYIVLEFVPGGEFFTYLRKVKRLLPDAARFYAACVASLFEYMHSLDILYRDLKPENLLLDTDGYIKMTDFGFAKHVPERTYTLCGTPEYVAPEVLLNKGHGKSVDWWTLGILIYEMIAGYTPYTDDDVMQIYQRILAGKILFPKGFDPDAKSLVKHLLQHDLSKRYGTLREGAESIKKHRFISPIDFDDLYNRELEAPYVPVVVPASADNFNTYSESNEKPIPIQRHEDPFLDW</sequence>
<dbReference type="InterPro" id="IPR000961">
    <property type="entry name" value="AGC-kinase_C"/>
</dbReference>
<dbReference type="PROSITE" id="PS00107">
    <property type="entry name" value="PROTEIN_KINASE_ATP"/>
    <property type="match status" value="1"/>
</dbReference>
<dbReference type="Gene3D" id="1.10.510.10">
    <property type="entry name" value="Transferase(Phosphotransferase) domain 1"/>
    <property type="match status" value="1"/>
</dbReference>
<dbReference type="Pfam" id="PF00069">
    <property type="entry name" value="Pkinase"/>
    <property type="match status" value="1"/>
</dbReference>
<keyword evidence="12" id="KW-1185">Reference proteome</keyword>